<gene>
    <name evidence="9" type="ORF">BDY21DRAFT_347469</name>
</gene>
<keyword evidence="5 8" id="KW-1133">Transmembrane helix</keyword>
<sequence length="492" mass="53733">MDRIRKTFRRRESYEPLEGGSVRPDGERIDGDDKQPFNWIDYNVFFLLGISMLWAWNMFLAAGPYFQKRFASSESILSTFQSAELSVSTICNLGSTLILAKLQRNASYPRRVISSLGINIIAFTLLTISTRVATGISAQAYFGFLIVMVAAASLATGLCQNGVFAYATGFGREEYTQAIMTGQAVAGVLPCIAQIVSVLAVPADKSNEQRNRIREDMKSNEDGSPEGSSKSAFAYFLTATCVSALALVAFFYLLSRHPHIHRRKRSSVANTLARPSTADVAAVSSSNSVGAEDVDEGIDDAEDEETASEPEHKSIPLTTLFRKLHWLCVAVFLTFGITMIFPVFTQQISSVRDEARSPRIFERSAFIPLAFLLWNIGDLIGRLLTAVPALSLTRRPFVLFLLSIARVVFIPLYLLCNIRGDGTAVIPSDAFYLIVVQLLFGLTNGYVGSQCMMGAVDWVDVPEREAAGGFMGMCLVAGLTVGSLASFFVGAT</sequence>
<dbReference type="AlphaFoldDB" id="A0A6A6NXR3"/>
<feature type="transmembrane region" description="Helical" evidence="8">
    <location>
        <begin position="178"/>
        <end position="201"/>
    </location>
</feature>
<dbReference type="InterPro" id="IPR002259">
    <property type="entry name" value="Eqnu_transpt"/>
</dbReference>
<feature type="transmembrane region" description="Helical" evidence="8">
    <location>
        <begin position="140"/>
        <end position="166"/>
    </location>
</feature>
<accession>A0A6A6NXR3</accession>
<evidence type="ECO:0000256" key="5">
    <source>
        <dbReference type="ARBA" id="ARBA00022989"/>
    </source>
</evidence>
<feature type="region of interest" description="Disordered" evidence="7">
    <location>
        <begin position="279"/>
        <end position="311"/>
    </location>
</feature>
<feature type="transmembrane region" description="Helical" evidence="8">
    <location>
        <begin position="397"/>
        <end position="415"/>
    </location>
</feature>
<dbReference type="GO" id="GO:0000329">
    <property type="term" value="C:fungal-type vacuole membrane"/>
    <property type="evidence" value="ECO:0007669"/>
    <property type="project" value="TreeGrafter"/>
</dbReference>
<dbReference type="EMBL" id="MU001683">
    <property type="protein sequence ID" value="KAF2456530.1"/>
    <property type="molecule type" value="Genomic_DNA"/>
</dbReference>
<proteinExistence type="inferred from homology"/>
<feature type="transmembrane region" description="Helical" evidence="8">
    <location>
        <begin position="430"/>
        <end position="447"/>
    </location>
</feature>
<dbReference type="Gene3D" id="1.20.1250.20">
    <property type="entry name" value="MFS general substrate transporter like domains"/>
    <property type="match status" value="1"/>
</dbReference>
<feature type="transmembrane region" description="Helical" evidence="8">
    <location>
        <begin position="44"/>
        <end position="66"/>
    </location>
</feature>
<dbReference type="InterPro" id="IPR036259">
    <property type="entry name" value="MFS_trans_sf"/>
</dbReference>
<keyword evidence="6 8" id="KW-0472">Membrane</keyword>
<comment type="similarity">
    <text evidence="2">Belongs to the SLC29A/ENT transporter (TC 2.A.57) family.</text>
</comment>
<dbReference type="SUPFAM" id="SSF103473">
    <property type="entry name" value="MFS general substrate transporter"/>
    <property type="match status" value="1"/>
</dbReference>
<feature type="transmembrane region" description="Helical" evidence="8">
    <location>
        <begin position="232"/>
        <end position="254"/>
    </location>
</feature>
<dbReference type="PRINTS" id="PR01130">
    <property type="entry name" value="DERENTRNSPRT"/>
</dbReference>
<dbReference type="GO" id="GO:0034257">
    <property type="term" value="F:nicotinamide riboside transmembrane transporter activity"/>
    <property type="evidence" value="ECO:0007669"/>
    <property type="project" value="TreeGrafter"/>
</dbReference>
<dbReference type="OrthoDB" id="46396at2759"/>
<feature type="transmembrane region" description="Helical" evidence="8">
    <location>
        <begin position="112"/>
        <end position="134"/>
    </location>
</feature>
<feature type="transmembrane region" description="Helical" evidence="8">
    <location>
        <begin position="468"/>
        <end position="489"/>
    </location>
</feature>
<evidence type="ECO:0000313" key="10">
    <source>
        <dbReference type="Proteomes" id="UP000799766"/>
    </source>
</evidence>
<protein>
    <submittedName>
        <fullName evidence="9">Nucleoside transporter family</fullName>
    </submittedName>
</protein>
<dbReference type="Proteomes" id="UP000799766">
    <property type="component" value="Unassembled WGS sequence"/>
</dbReference>
<feature type="compositionally biased region" description="Acidic residues" evidence="7">
    <location>
        <begin position="292"/>
        <end position="308"/>
    </location>
</feature>
<feature type="compositionally biased region" description="Low complexity" evidence="7">
    <location>
        <begin position="279"/>
        <end position="289"/>
    </location>
</feature>
<evidence type="ECO:0000256" key="8">
    <source>
        <dbReference type="SAM" id="Phobius"/>
    </source>
</evidence>
<dbReference type="PANTHER" id="PTHR10332">
    <property type="entry name" value="EQUILIBRATIVE NUCLEOSIDE TRANSPORTER"/>
    <property type="match status" value="1"/>
</dbReference>
<feature type="transmembrane region" description="Helical" evidence="8">
    <location>
        <begin position="324"/>
        <end position="345"/>
    </location>
</feature>
<comment type="subcellular location">
    <subcellularLocation>
        <location evidence="1">Membrane</location>
        <topology evidence="1">Multi-pass membrane protein</topology>
    </subcellularLocation>
</comment>
<keyword evidence="4 8" id="KW-0812">Transmembrane</keyword>
<dbReference type="Pfam" id="PF01733">
    <property type="entry name" value="Nucleoside_tran"/>
    <property type="match status" value="1"/>
</dbReference>
<feature type="transmembrane region" description="Helical" evidence="8">
    <location>
        <begin position="78"/>
        <end position="100"/>
    </location>
</feature>
<organism evidence="9 10">
    <name type="scientific">Lineolata rhizophorae</name>
    <dbReference type="NCBI Taxonomy" id="578093"/>
    <lineage>
        <taxon>Eukaryota</taxon>
        <taxon>Fungi</taxon>
        <taxon>Dikarya</taxon>
        <taxon>Ascomycota</taxon>
        <taxon>Pezizomycotina</taxon>
        <taxon>Dothideomycetes</taxon>
        <taxon>Dothideomycetes incertae sedis</taxon>
        <taxon>Lineolatales</taxon>
        <taxon>Lineolataceae</taxon>
        <taxon>Lineolata</taxon>
    </lineage>
</organism>
<evidence type="ECO:0000313" key="9">
    <source>
        <dbReference type="EMBL" id="KAF2456530.1"/>
    </source>
</evidence>
<keyword evidence="10" id="KW-1185">Reference proteome</keyword>
<evidence type="ECO:0000256" key="4">
    <source>
        <dbReference type="ARBA" id="ARBA00022692"/>
    </source>
</evidence>
<evidence type="ECO:0000256" key="1">
    <source>
        <dbReference type="ARBA" id="ARBA00004141"/>
    </source>
</evidence>
<reference evidence="9" key="1">
    <citation type="journal article" date="2020" name="Stud. Mycol.">
        <title>101 Dothideomycetes genomes: a test case for predicting lifestyles and emergence of pathogens.</title>
        <authorList>
            <person name="Haridas S."/>
            <person name="Albert R."/>
            <person name="Binder M."/>
            <person name="Bloem J."/>
            <person name="Labutti K."/>
            <person name="Salamov A."/>
            <person name="Andreopoulos B."/>
            <person name="Baker S."/>
            <person name="Barry K."/>
            <person name="Bills G."/>
            <person name="Bluhm B."/>
            <person name="Cannon C."/>
            <person name="Castanera R."/>
            <person name="Culley D."/>
            <person name="Daum C."/>
            <person name="Ezra D."/>
            <person name="Gonzalez J."/>
            <person name="Henrissat B."/>
            <person name="Kuo A."/>
            <person name="Liang C."/>
            <person name="Lipzen A."/>
            <person name="Lutzoni F."/>
            <person name="Magnuson J."/>
            <person name="Mondo S."/>
            <person name="Nolan M."/>
            <person name="Ohm R."/>
            <person name="Pangilinan J."/>
            <person name="Park H.-J."/>
            <person name="Ramirez L."/>
            <person name="Alfaro M."/>
            <person name="Sun H."/>
            <person name="Tritt A."/>
            <person name="Yoshinaga Y."/>
            <person name="Zwiers L.-H."/>
            <person name="Turgeon B."/>
            <person name="Goodwin S."/>
            <person name="Spatafora J."/>
            <person name="Crous P."/>
            <person name="Grigoriev I."/>
        </authorList>
    </citation>
    <scope>NUCLEOTIDE SEQUENCE</scope>
    <source>
        <strain evidence="9">ATCC 16933</strain>
    </source>
</reference>
<evidence type="ECO:0000256" key="3">
    <source>
        <dbReference type="ARBA" id="ARBA00022448"/>
    </source>
</evidence>
<evidence type="ECO:0000256" key="2">
    <source>
        <dbReference type="ARBA" id="ARBA00007965"/>
    </source>
</evidence>
<dbReference type="GO" id="GO:0005886">
    <property type="term" value="C:plasma membrane"/>
    <property type="evidence" value="ECO:0007669"/>
    <property type="project" value="TreeGrafter"/>
</dbReference>
<keyword evidence="3" id="KW-0813">Transport</keyword>
<dbReference type="PANTHER" id="PTHR10332:SF88">
    <property type="entry name" value="EQUILIBRATIVE NUCLEOSIDE TRANSPORTER 1, ISOFORM A"/>
    <property type="match status" value="1"/>
</dbReference>
<evidence type="ECO:0000256" key="7">
    <source>
        <dbReference type="SAM" id="MobiDB-lite"/>
    </source>
</evidence>
<evidence type="ECO:0000256" key="6">
    <source>
        <dbReference type="ARBA" id="ARBA00023136"/>
    </source>
</evidence>
<name>A0A6A6NXR3_9PEZI</name>
<dbReference type="PIRSF" id="PIRSF016379">
    <property type="entry name" value="ENT"/>
    <property type="match status" value="1"/>
</dbReference>
<dbReference type="GO" id="GO:0015205">
    <property type="term" value="F:nucleobase transmembrane transporter activity"/>
    <property type="evidence" value="ECO:0007669"/>
    <property type="project" value="TreeGrafter"/>
</dbReference>